<dbReference type="GeneID" id="103522524"/>
<dbReference type="PaxDb" id="121845-A0A1S3DRA6"/>
<organism evidence="2 3">
    <name type="scientific">Diaphorina citri</name>
    <name type="common">Asian citrus psyllid</name>
    <dbReference type="NCBI Taxonomy" id="121845"/>
    <lineage>
        <taxon>Eukaryota</taxon>
        <taxon>Metazoa</taxon>
        <taxon>Ecdysozoa</taxon>
        <taxon>Arthropoda</taxon>
        <taxon>Hexapoda</taxon>
        <taxon>Insecta</taxon>
        <taxon>Pterygota</taxon>
        <taxon>Neoptera</taxon>
        <taxon>Paraneoptera</taxon>
        <taxon>Hemiptera</taxon>
        <taxon>Sternorrhyncha</taxon>
        <taxon>Psylloidea</taxon>
        <taxon>Psyllidae</taxon>
        <taxon>Diaphorininae</taxon>
        <taxon>Diaphorina</taxon>
    </lineage>
</organism>
<feature type="region of interest" description="Disordered" evidence="1">
    <location>
        <begin position="57"/>
        <end position="104"/>
    </location>
</feature>
<dbReference type="RefSeq" id="XP_008485851.1">
    <property type="nucleotide sequence ID" value="XM_008487629.1"/>
</dbReference>
<sequence>MGDKDQRKELDSMLSSLGVAPVAGKLPINFPKGFQNPKMADRKAELEKKRIKLQIMREEKERRRKEKELKDVEEAAGRSGAMGDKDQRKELDSMLSSLGVAPVA</sequence>
<keyword evidence="2" id="KW-1185">Reference proteome</keyword>
<evidence type="ECO:0000313" key="3">
    <source>
        <dbReference type="RefSeq" id="XP_008485851.1"/>
    </source>
</evidence>
<reference evidence="3" key="1">
    <citation type="submission" date="2025-08" db="UniProtKB">
        <authorList>
            <consortium name="RefSeq"/>
        </authorList>
    </citation>
    <scope>IDENTIFICATION</scope>
</reference>
<evidence type="ECO:0000313" key="2">
    <source>
        <dbReference type="Proteomes" id="UP000079169"/>
    </source>
</evidence>
<dbReference type="KEGG" id="dci:103522524"/>
<dbReference type="AlphaFoldDB" id="A0A1S3DRA6"/>
<name>A0A1S3DRA6_DIACI</name>
<dbReference type="STRING" id="121845.A0A1S3DRA6"/>
<feature type="compositionally biased region" description="Basic and acidic residues" evidence="1">
    <location>
        <begin position="83"/>
        <end position="92"/>
    </location>
</feature>
<evidence type="ECO:0000256" key="1">
    <source>
        <dbReference type="SAM" id="MobiDB-lite"/>
    </source>
</evidence>
<gene>
    <name evidence="3" type="primary">LOC103522524</name>
</gene>
<protein>
    <submittedName>
        <fullName evidence="3">Cytoplasmic dynein 1 intermediate chain-like</fullName>
    </submittedName>
</protein>
<feature type="compositionally biased region" description="Basic and acidic residues" evidence="1">
    <location>
        <begin position="57"/>
        <end position="76"/>
    </location>
</feature>
<proteinExistence type="predicted"/>
<accession>A0A1S3DRA6</accession>
<feature type="non-terminal residue" evidence="3">
    <location>
        <position position="104"/>
    </location>
</feature>
<dbReference type="Proteomes" id="UP000079169">
    <property type="component" value="Unplaced"/>
</dbReference>